<dbReference type="OrthoDB" id="4953626at2"/>
<dbReference type="EMBL" id="CP012677">
    <property type="protein sequence ID" value="ALE91797.1"/>
    <property type="molecule type" value="Genomic_DNA"/>
</dbReference>
<dbReference type="AlphaFoldDB" id="A0A0M4QLM3"/>
<dbReference type="Proteomes" id="UP000062833">
    <property type="component" value="Chromosome"/>
</dbReference>
<evidence type="ECO:0000313" key="2">
    <source>
        <dbReference type="EMBL" id="ALE91797.1"/>
    </source>
</evidence>
<feature type="region of interest" description="Disordered" evidence="1">
    <location>
        <begin position="68"/>
        <end position="93"/>
    </location>
</feature>
<proteinExistence type="predicted"/>
<evidence type="ECO:0008006" key="4">
    <source>
        <dbReference type="Google" id="ProtNLM"/>
    </source>
</evidence>
<name>A0A0M4QLM3_9MICC</name>
<dbReference type="KEGG" id="aaq:AOC05_04820"/>
<accession>A0A0M4QLM3</accession>
<dbReference type="RefSeq" id="WP_062006112.1">
    <property type="nucleotide sequence ID" value="NZ_CP012677.1"/>
</dbReference>
<organism evidence="2 3">
    <name type="scientific">Arthrobacter alpinus</name>
    <dbReference type="NCBI Taxonomy" id="656366"/>
    <lineage>
        <taxon>Bacteria</taxon>
        <taxon>Bacillati</taxon>
        <taxon>Actinomycetota</taxon>
        <taxon>Actinomycetes</taxon>
        <taxon>Micrococcales</taxon>
        <taxon>Micrococcaceae</taxon>
        <taxon>Arthrobacter</taxon>
    </lineage>
</organism>
<gene>
    <name evidence="2" type="ORF">AOC05_04820</name>
</gene>
<evidence type="ECO:0000256" key="1">
    <source>
        <dbReference type="SAM" id="MobiDB-lite"/>
    </source>
</evidence>
<protein>
    <recommendedName>
        <fullName evidence="4">Helix-turn-helix domain-containing protein</fullName>
    </recommendedName>
</protein>
<keyword evidence="3" id="KW-1185">Reference proteome</keyword>
<evidence type="ECO:0000313" key="3">
    <source>
        <dbReference type="Proteomes" id="UP000062833"/>
    </source>
</evidence>
<dbReference type="PATRIC" id="fig|656366.3.peg.1038"/>
<sequence length="173" mass="19776">MNAERVEKPILAYNLEEAAEATGYSVGTLRIAIRRNDLLARYANTKAIILADELQEWLRSLPTEPKGGHAPLSSLVEDDPEWPGPFDRTPIPAEPRYERSAKAVFWTPEEVAPELGVSKSALRQFAKQTGFHSRVGKRIMLHADDVTQLVAWMRERQDKKDQWWVEPEKDPWS</sequence>
<reference evidence="3" key="1">
    <citation type="submission" date="2015-09" db="EMBL/GenBank/DDBJ databases">
        <title>Complete genome of Arthrobacter alpinus strain R3.8.</title>
        <authorList>
            <person name="See-Too W.S."/>
            <person name="Chan K.G."/>
        </authorList>
    </citation>
    <scope>NUCLEOTIDE SEQUENCE [LARGE SCALE GENOMIC DNA]</scope>
    <source>
        <strain evidence="3">R3.8</strain>
    </source>
</reference>